<reference evidence="1" key="1">
    <citation type="submission" date="2022-07" db="EMBL/GenBank/DDBJ databases">
        <title>Genome Sequence of Physisporinus lineatus.</title>
        <authorList>
            <person name="Buettner E."/>
        </authorList>
    </citation>
    <scope>NUCLEOTIDE SEQUENCE</scope>
    <source>
        <strain evidence="1">VT162</strain>
    </source>
</reference>
<proteinExistence type="predicted"/>
<accession>A0AAD5YI57</accession>
<gene>
    <name evidence="1" type="ORF">NLI96_g1677</name>
</gene>
<keyword evidence="2" id="KW-1185">Reference proteome</keyword>
<organism evidence="1 2">
    <name type="scientific">Meripilus lineatus</name>
    <dbReference type="NCBI Taxonomy" id="2056292"/>
    <lineage>
        <taxon>Eukaryota</taxon>
        <taxon>Fungi</taxon>
        <taxon>Dikarya</taxon>
        <taxon>Basidiomycota</taxon>
        <taxon>Agaricomycotina</taxon>
        <taxon>Agaricomycetes</taxon>
        <taxon>Polyporales</taxon>
        <taxon>Meripilaceae</taxon>
        <taxon>Meripilus</taxon>
    </lineage>
</organism>
<dbReference type="Proteomes" id="UP001212997">
    <property type="component" value="Unassembled WGS sequence"/>
</dbReference>
<dbReference type="AlphaFoldDB" id="A0AAD5YI57"/>
<protein>
    <submittedName>
        <fullName evidence="1">Uncharacterized protein</fullName>
    </submittedName>
</protein>
<name>A0AAD5YI57_9APHY</name>
<comment type="caution">
    <text evidence="1">The sequence shown here is derived from an EMBL/GenBank/DDBJ whole genome shotgun (WGS) entry which is preliminary data.</text>
</comment>
<sequence>MAIPRVMRDVTVNDLEGAGRLALLTSTDPRRLEWVRRFRVSTRAMYSLAGKSPKFFQEVAQILLNSPNLMELCLPKAEYFLAAHPDLIERLISLKSLRVVEFGGPGNQAVRLLASSKSCLQSISILSPLRVPPLASISSVRVWEASDADSHQLLGNSQWMGVHEATWRSSYISLNSLSYTFPNLTTLCLFANLYNFRTHPEVRYECGESPWKHLDHIIGFIDDFAANQNNLFPIRRLTISESTPIGLWEARDAIPVLAVCSPVVLDLTFGPEACCDFLRESIPFLNRLKCLRTVLSDTTSIETLLNWIPSIGEHIGLIPLVAYCLCIRRPYTVTVDDTLMDWDFPTTLAESVPSTRFVALDMEEGGSRPIWWRVTRTDGVVRTNRVGNDVNDTVTDMLFSCDGKTDVIAQVEAFLHLWPGSGQLEEQTCQ</sequence>
<dbReference type="EMBL" id="JANAWD010000033">
    <property type="protein sequence ID" value="KAJ3490081.1"/>
    <property type="molecule type" value="Genomic_DNA"/>
</dbReference>
<evidence type="ECO:0000313" key="1">
    <source>
        <dbReference type="EMBL" id="KAJ3490081.1"/>
    </source>
</evidence>
<evidence type="ECO:0000313" key="2">
    <source>
        <dbReference type="Proteomes" id="UP001212997"/>
    </source>
</evidence>